<keyword evidence="4" id="KW-1185">Reference proteome</keyword>
<dbReference type="InterPro" id="IPR029058">
    <property type="entry name" value="AB_hydrolase_fold"/>
</dbReference>
<dbReference type="AlphaFoldDB" id="A0A2X4UL54"/>
<evidence type="ECO:0000313" key="4">
    <source>
        <dbReference type="Proteomes" id="UP000249091"/>
    </source>
</evidence>
<evidence type="ECO:0000256" key="2">
    <source>
        <dbReference type="SAM" id="SignalP"/>
    </source>
</evidence>
<sequence length="421" mass="43020">MRIAAGLLAAAAVSGLVLTVPATATAQPVPPGSTAPADDFYATPDLGSGSPGDVVRTAPSVAAIIPGTPAILDASVTRVMYRSESATGTPVAVVGTVLVPSLPWSGDGPRPTVVVGPGTQGMGDQCAPSKLMTFGQEYEHLQIGPLLARGYAVAVTDYEGLGTAGVHPYLNRASQGHAMLDLARATRSLGELGVDEGGPIAFWGYSQGGMAAASAAELASTYAPELPVAGSVAGSPPASLRDLAVAGDGSFLSGGIGWVVNGFIAAYPEHADEMLSVFNPAGIDILARAERSCVFDAPLLDPFSSTTRYTADGRPIVEYLSDEPWASLVAEQELGNRTPSAPVFVAQATGDDFVLVSGVDTMVGKWCAAGATVTYQRYDVPPMLTKTGFGHVVGLFPALVEGIDWLDQRFAGAPAASNCTP</sequence>
<dbReference type="SUPFAM" id="SSF53474">
    <property type="entry name" value="alpha/beta-Hydrolases"/>
    <property type="match status" value="1"/>
</dbReference>
<feature type="chain" id="PRO_5016159939" evidence="2">
    <location>
        <begin position="27"/>
        <end position="421"/>
    </location>
</feature>
<evidence type="ECO:0000313" key="3">
    <source>
        <dbReference type="EMBL" id="SQI39673.1"/>
    </source>
</evidence>
<organism evidence="3 4">
    <name type="scientific">Rhodococcus coprophilus</name>
    <dbReference type="NCBI Taxonomy" id="38310"/>
    <lineage>
        <taxon>Bacteria</taxon>
        <taxon>Bacillati</taxon>
        <taxon>Actinomycetota</taxon>
        <taxon>Actinomycetes</taxon>
        <taxon>Mycobacteriales</taxon>
        <taxon>Nocardiaceae</taxon>
        <taxon>Rhodococcus</taxon>
    </lineage>
</organism>
<dbReference type="STRING" id="1219011.GCA_001895045_01184"/>
<dbReference type="PANTHER" id="PTHR34853:SF1">
    <property type="entry name" value="LIPASE 5"/>
    <property type="match status" value="1"/>
</dbReference>
<dbReference type="Pfam" id="PF03583">
    <property type="entry name" value="LIP"/>
    <property type="match status" value="1"/>
</dbReference>
<dbReference type="KEGG" id="rcr:NCTC10994_04224"/>
<dbReference type="InterPro" id="IPR005152">
    <property type="entry name" value="Lipase_secreted"/>
</dbReference>
<dbReference type="Gene3D" id="3.40.50.1820">
    <property type="entry name" value="alpha/beta hydrolase"/>
    <property type="match status" value="1"/>
</dbReference>
<dbReference type="RefSeq" id="WP_072699623.1">
    <property type="nucleotide sequence ID" value="NZ_JAFBBL010000001.1"/>
</dbReference>
<evidence type="ECO:0000256" key="1">
    <source>
        <dbReference type="SAM" id="MobiDB-lite"/>
    </source>
</evidence>
<dbReference type="Proteomes" id="UP000249091">
    <property type="component" value="Chromosome 1"/>
</dbReference>
<accession>A0A2X4UL54</accession>
<proteinExistence type="predicted"/>
<reference evidence="3 4" key="1">
    <citation type="submission" date="2018-06" db="EMBL/GenBank/DDBJ databases">
        <authorList>
            <consortium name="Pathogen Informatics"/>
            <person name="Doyle S."/>
        </authorList>
    </citation>
    <scope>NUCLEOTIDE SEQUENCE [LARGE SCALE GENOMIC DNA]</scope>
    <source>
        <strain evidence="3 4">NCTC10994</strain>
    </source>
</reference>
<keyword evidence="2" id="KW-0732">Signal</keyword>
<feature type="region of interest" description="Disordered" evidence="1">
    <location>
        <begin position="25"/>
        <end position="48"/>
    </location>
</feature>
<feature type="signal peptide" evidence="2">
    <location>
        <begin position="1"/>
        <end position="26"/>
    </location>
</feature>
<dbReference type="PANTHER" id="PTHR34853">
    <property type="match status" value="1"/>
</dbReference>
<dbReference type="Gene3D" id="1.10.260.130">
    <property type="match status" value="1"/>
</dbReference>
<dbReference type="GO" id="GO:0004806">
    <property type="term" value="F:triacylglycerol lipase activity"/>
    <property type="evidence" value="ECO:0007669"/>
    <property type="project" value="InterPro"/>
</dbReference>
<name>A0A2X4UL54_9NOCA</name>
<dbReference type="EMBL" id="LS483468">
    <property type="protein sequence ID" value="SQI39673.1"/>
    <property type="molecule type" value="Genomic_DNA"/>
</dbReference>
<dbReference type="PIRSF" id="PIRSF029171">
    <property type="entry name" value="Esterase_LipA"/>
    <property type="match status" value="1"/>
</dbReference>
<dbReference type="GO" id="GO:0016042">
    <property type="term" value="P:lipid catabolic process"/>
    <property type="evidence" value="ECO:0007669"/>
    <property type="project" value="InterPro"/>
</dbReference>
<protein>
    <submittedName>
        <fullName evidence="3">Lipase</fullName>
    </submittedName>
</protein>
<gene>
    <name evidence="3" type="ORF">NCTC10994_04224</name>
</gene>